<dbReference type="AlphaFoldDB" id="A0A5C3QDY8"/>
<keyword evidence="5 6" id="KW-0663">Pyridoxal phosphate</keyword>
<dbReference type="InterPro" id="IPR049704">
    <property type="entry name" value="Aminotrans_3_PPA_site"/>
</dbReference>
<evidence type="ECO:0000256" key="6">
    <source>
        <dbReference type="RuleBase" id="RU003560"/>
    </source>
</evidence>
<proteinExistence type="inferred from homology"/>
<organism evidence="7 8">
    <name type="scientific">Pterulicium gracile</name>
    <dbReference type="NCBI Taxonomy" id="1884261"/>
    <lineage>
        <taxon>Eukaryota</taxon>
        <taxon>Fungi</taxon>
        <taxon>Dikarya</taxon>
        <taxon>Basidiomycota</taxon>
        <taxon>Agaricomycotina</taxon>
        <taxon>Agaricomycetes</taxon>
        <taxon>Agaricomycetidae</taxon>
        <taxon>Agaricales</taxon>
        <taxon>Pleurotineae</taxon>
        <taxon>Pterulaceae</taxon>
        <taxon>Pterulicium</taxon>
    </lineage>
</organism>
<dbReference type="STRING" id="1884261.A0A5C3QDY8"/>
<dbReference type="InterPro" id="IPR015421">
    <property type="entry name" value="PyrdxlP-dep_Trfase_major"/>
</dbReference>
<evidence type="ECO:0000256" key="1">
    <source>
        <dbReference type="ARBA" id="ARBA00001933"/>
    </source>
</evidence>
<dbReference type="GO" id="GO:0042802">
    <property type="term" value="F:identical protein binding"/>
    <property type="evidence" value="ECO:0007669"/>
    <property type="project" value="TreeGrafter"/>
</dbReference>
<accession>A0A5C3QDY8</accession>
<dbReference type="Gene3D" id="3.90.1150.10">
    <property type="entry name" value="Aspartate Aminotransferase, domain 1"/>
    <property type="match status" value="1"/>
</dbReference>
<evidence type="ECO:0000313" key="7">
    <source>
        <dbReference type="EMBL" id="TFK96683.1"/>
    </source>
</evidence>
<keyword evidence="8" id="KW-1185">Reference proteome</keyword>
<keyword evidence="3" id="KW-0032">Aminotransferase</keyword>
<dbReference type="InterPro" id="IPR015424">
    <property type="entry name" value="PyrdxlP-dep_Trfase"/>
</dbReference>
<comment type="similarity">
    <text evidence="2 6">Belongs to the class-III pyridoxal-phosphate-dependent aminotransferase family.</text>
</comment>
<reference evidence="7 8" key="1">
    <citation type="journal article" date="2019" name="Nat. Ecol. Evol.">
        <title>Megaphylogeny resolves global patterns of mushroom evolution.</title>
        <authorList>
            <person name="Varga T."/>
            <person name="Krizsan K."/>
            <person name="Foldi C."/>
            <person name="Dima B."/>
            <person name="Sanchez-Garcia M."/>
            <person name="Sanchez-Ramirez S."/>
            <person name="Szollosi G.J."/>
            <person name="Szarkandi J.G."/>
            <person name="Papp V."/>
            <person name="Albert L."/>
            <person name="Andreopoulos W."/>
            <person name="Angelini C."/>
            <person name="Antonin V."/>
            <person name="Barry K.W."/>
            <person name="Bougher N.L."/>
            <person name="Buchanan P."/>
            <person name="Buyck B."/>
            <person name="Bense V."/>
            <person name="Catcheside P."/>
            <person name="Chovatia M."/>
            <person name="Cooper J."/>
            <person name="Damon W."/>
            <person name="Desjardin D."/>
            <person name="Finy P."/>
            <person name="Geml J."/>
            <person name="Haridas S."/>
            <person name="Hughes K."/>
            <person name="Justo A."/>
            <person name="Karasinski D."/>
            <person name="Kautmanova I."/>
            <person name="Kiss B."/>
            <person name="Kocsube S."/>
            <person name="Kotiranta H."/>
            <person name="LaButti K.M."/>
            <person name="Lechner B.E."/>
            <person name="Liimatainen K."/>
            <person name="Lipzen A."/>
            <person name="Lukacs Z."/>
            <person name="Mihaltcheva S."/>
            <person name="Morgado L.N."/>
            <person name="Niskanen T."/>
            <person name="Noordeloos M.E."/>
            <person name="Ohm R.A."/>
            <person name="Ortiz-Santana B."/>
            <person name="Ovrebo C."/>
            <person name="Racz N."/>
            <person name="Riley R."/>
            <person name="Savchenko A."/>
            <person name="Shiryaev A."/>
            <person name="Soop K."/>
            <person name="Spirin V."/>
            <person name="Szebenyi C."/>
            <person name="Tomsovsky M."/>
            <person name="Tulloss R.E."/>
            <person name="Uehling J."/>
            <person name="Grigoriev I.V."/>
            <person name="Vagvolgyi C."/>
            <person name="Papp T."/>
            <person name="Martin F.M."/>
            <person name="Miettinen O."/>
            <person name="Hibbett D.S."/>
            <person name="Nagy L.G."/>
        </authorList>
    </citation>
    <scope>NUCLEOTIDE SEQUENCE [LARGE SCALE GENOMIC DNA]</scope>
    <source>
        <strain evidence="7 8">CBS 309.79</strain>
    </source>
</reference>
<dbReference type="Proteomes" id="UP000305067">
    <property type="component" value="Unassembled WGS sequence"/>
</dbReference>
<dbReference type="PANTHER" id="PTHR11986">
    <property type="entry name" value="AMINOTRANSFERASE CLASS III"/>
    <property type="match status" value="1"/>
</dbReference>
<protein>
    <submittedName>
        <fullName evidence="7">Pyridoxal phosphate-dependent transferase</fullName>
    </submittedName>
</protein>
<dbReference type="GO" id="GO:0008483">
    <property type="term" value="F:transaminase activity"/>
    <property type="evidence" value="ECO:0007669"/>
    <property type="project" value="UniProtKB-KW"/>
</dbReference>
<dbReference type="SUPFAM" id="SSF53383">
    <property type="entry name" value="PLP-dependent transferases"/>
    <property type="match status" value="1"/>
</dbReference>
<dbReference type="OrthoDB" id="10260828at2759"/>
<dbReference type="GO" id="GO:0030170">
    <property type="term" value="F:pyridoxal phosphate binding"/>
    <property type="evidence" value="ECO:0007669"/>
    <property type="project" value="InterPro"/>
</dbReference>
<dbReference type="Gene3D" id="3.40.640.10">
    <property type="entry name" value="Type I PLP-dependent aspartate aminotransferase-like (Major domain)"/>
    <property type="match status" value="1"/>
</dbReference>
<sequence>MWNNCMKSASVKLSRGGLASLSAKRSVSSLEALGDTHVTKGLGRVTSGIIAKGEGSYVTFEDGRRMLDFTCGIGVTNLGHCHPAVSQAAAEQCLNIVHAQCSIAYHGPYLRLIEQLLPLMPHKSLDSFFFWNSGTEAIEAAIKIARVLTKKQNIIVMQGGYHGRTFGSMALTKSKTIYSEGCGPLMPGVFGIPFPHWHQQNVPADTSIDTLVSNSLYQLSLLLAQQTSPKDTAAILIEPLIGEGGYIPAPPQFLQALREICDQNNILLIIDEVQSGFGRTGKMFMIEESGVKPDILTLAKGLANGFPLSAVVSRKELTDKLTPGTLGGTYAGNAVSCAAAEAVAKIFRDPSSGILSNVNARSSQFFSFMNTLSAKPHLKPHFLEVRGQGLMVAVEFASPVSLTDKFHGSSTQKDHGLNKDTPKGMAGRVAKKCVEKGMLILTTSVYEVIRFIPPLNISEEDMAKGLAIFEEAVEEVVKEG</sequence>
<dbReference type="CDD" id="cd00610">
    <property type="entry name" value="OAT_like"/>
    <property type="match status" value="1"/>
</dbReference>
<dbReference type="Pfam" id="PF00202">
    <property type="entry name" value="Aminotran_3"/>
    <property type="match status" value="1"/>
</dbReference>
<evidence type="ECO:0000256" key="5">
    <source>
        <dbReference type="ARBA" id="ARBA00022898"/>
    </source>
</evidence>
<evidence type="ECO:0000256" key="4">
    <source>
        <dbReference type="ARBA" id="ARBA00022679"/>
    </source>
</evidence>
<dbReference type="InterPro" id="IPR015422">
    <property type="entry name" value="PyrdxlP-dep_Trfase_small"/>
</dbReference>
<gene>
    <name evidence="7" type="ORF">BDV98DRAFT_301989</name>
</gene>
<name>A0A5C3QDY8_9AGAR</name>
<evidence type="ECO:0000313" key="8">
    <source>
        <dbReference type="Proteomes" id="UP000305067"/>
    </source>
</evidence>
<dbReference type="FunFam" id="3.40.640.10:FF:000013">
    <property type="entry name" value="4-aminobutyrate aminotransferase"/>
    <property type="match status" value="1"/>
</dbReference>
<evidence type="ECO:0000256" key="2">
    <source>
        <dbReference type="ARBA" id="ARBA00008954"/>
    </source>
</evidence>
<dbReference type="EMBL" id="ML178856">
    <property type="protein sequence ID" value="TFK96683.1"/>
    <property type="molecule type" value="Genomic_DNA"/>
</dbReference>
<dbReference type="PANTHER" id="PTHR11986:SF79">
    <property type="entry name" value="ACETYLORNITHINE AMINOTRANSFERASE, MITOCHONDRIAL"/>
    <property type="match status" value="1"/>
</dbReference>
<dbReference type="PROSITE" id="PS00600">
    <property type="entry name" value="AA_TRANSFER_CLASS_3"/>
    <property type="match status" value="1"/>
</dbReference>
<evidence type="ECO:0000256" key="3">
    <source>
        <dbReference type="ARBA" id="ARBA00022576"/>
    </source>
</evidence>
<keyword evidence="4 7" id="KW-0808">Transferase</keyword>
<comment type="cofactor">
    <cofactor evidence="1">
        <name>pyridoxal 5'-phosphate</name>
        <dbReference type="ChEBI" id="CHEBI:597326"/>
    </cofactor>
</comment>
<dbReference type="InterPro" id="IPR005814">
    <property type="entry name" value="Aminotrans_3"/>
</dbReference>
<dbReference type="InterPro" id="IPR050103">
    <property type="entry name" value="Class-III_PLP-dep_AT"/>
</dbReference>